<gene>
    <name evidence="1" type="ORF">A3L09_00605</name>
</gene>
<dbReference type="KEGG" id="tprf:A3L09_00605"/>
<organism evidence="1 2">
    <name type="scientific">Thermococcus profundus</name>
    <dbReference type="NCBI Taxonomy" id="49899"/>
    <lineage>
        <taxon>Archaea</taxon>
        <taxon>Methanobacteriati</taxon>
        <taxon>Methanobacteriota</taxon>
        <taxon>Thermococci</taxon>
        <taxon>Thermococcales</taxon>
        <taxon>Thermococcaceae</taxon>
        <taxon>Thermococcus</taxon>
    </lineage>
</organism>
<name>A0A2Z2M926_THEPR</name>
<dbReference type="AlphaFoldDB" id="A0A2Z2M926"/>
<dbReference type="GeneID" id="33318865"/>
<sequence>MSSGSKEIVLIVEDAYGGEFFKRVLKRLNELGMLSRNVRLKRLSGRKNPIHVPYLCNSKLDRMILAASTSSPDTIIVVYDGDGPSTYHKRFNDAKSHIPKNIKTSVRVFLFEYEIEEWICRSLGITWDTKPSDELKRKIRYKKSLLPTYADKLDFDKLKRNCKSFRKFLEILEE</sequence>
<dbReference type="OrthoDB" id="88400at2157"/>
<accession>A0A2Z2M926</accession>
<evidence type="ECO:0000313" key="2">
    <source>
        <dbReference type="Proteomes" id="UP000250179"/>
    </source>
</evidence>
<dbReference type="Proteomes" id="UP000250179">
    <property type="component" value="Chromosome"/>
</dbReference>
<evidence type="ECO:0008006" key="3">
    <source>
        <dbReference type="Google" id="ProtNLM"/>
    </source>
</evidence>
<protein>
    <recommendedName>
        <fullName evidence="3">DUF4276 family protein</fullName>
    </recommendedName>
</protein>
<proteinExistence type="predicted"/>
<keyword evidence="2" id="KW-1185">Reference proteome</keyword>
<dbReference type="EMBL" id="CP014862">
    <property type="protein sequence ID" value="ASJ01863.1"/>
    <property type="molecule type" value="Genomic_DNA"/>
</dbReference>
<dbReference type="RefSeq" id="WP_088857132.1">
    <property type="nucleotide sequence ID" value="NZ_CP014862.1"/>
</dbReference>
<evidence type="ECO:0000313" key="1">
    <source>
        <dbReference type="EMBL" id="ASJ01863.1"/>
    </source>
</evidence>
<reference evidence="1 2" key="1">
    <citation type="submission" date="2016-03" db="EMBL/GenBank/DDBJ databases">
        <title>Complete genome sequence of Thermococcus profundus strain DT5432.</title>
        <authorList>
            <person name="Oger P.M."/>
        </authorList>
    </citation>
    <scope>NUCLEOTIDE SEQUENCE [LARGE SCALE GENOMIC DNA]</scope>
    <source>
        <strain evidence="1 2">DT 5432</strain>
    </source>
</reference>